<dbReference type="InterPro" id="IPR051599">
    <property type="entry name" value="Cell_Envelope_Assoc"/>
</dbReference>
<keyword evidence="1" id="KW-0472">Membrane</keyword>
<feature type="domain" description="DUF218" evidence="2">
    <location>
        <begin position="81"/>
        <end position="247"/>
    </location>
</feature>
<feature type="transmembrane region" description="Helical" evidence="1">
    <location>
        <begin position="40"/>
        <end position="62"/>
    </location>
</feature>
<evidence type="ECO:0000256" key="1">
    <source>
        <dbReference type="SAM" id="Phobius"/>
    </source>
</evidence>
<dbReference type="PANTHER" id="PTHR30336:SF4">
    <property type="entry name" value="ENVELOPE BIOGENESIS FACTOR ELYC"/>
    <property type="match status" value="1"/>
</dbReference>
<accession>A0AA41YV21</accession>
<dbReference type="PANTHER" id="PTHR30336">
    <property type="entry name" value="INNER MEMBRANE PROTEIN, PROBABLE PERMEASE"/>
    <property type="match status" value="1"/>
</dbReference>
<dbReference type="GO" id="GO:0043164">
    <property type="term" value="P:Gram-negative-bacterium-type cell wall biogenesis"/>
    <property type="evidence" value="ECO:0007669"/>
    <property type="project" value="TreeGrafter"/>
</dbReference>
<evidence type="ECO:0000313" key="4">
    <source>
        <dbReference type="Proteomes" id="UP001165667"/>
    </source>
</evidence>
<protein>
    <submittedName>
        <fullName evidence="3">YdcF family protein</fullName>
    </submittedName>
</protein>
<feature type="transmembrane region" description="Helical" evidence="1">
    <location>
        <begin position="9"/>
        <end position="34"/>
    </location>
</feature>
<dbReference type="RefSeq" id="WP_282585468.1">
    <property type="nucleotide sequence ID" value="NZ_JAMOIM010000008.1"/>
</dbReference>
<dbReference type="InterPro" id="IPR014729">
    <property type="entry name" value="Rossmann-like_a/b/a_fold"/>
</dbReference>
<evidence type="ECO:0000313" key="3">
    <source>
        <dbReference type="EMBL" id="MCW6509104.1"/>
    </source>
</evidence>
<dbReference type="CDD" id="cd06259">
    <property type="entry name" value="YdcF-like"/>
    <property type="match status" value="1"/>
</dbReference>
<reference evidence="3" key="1">
    <citation type="submission" date="2022-05" db="EMBL/GenBank/DDBJ databases">
        <authorList>
            <person name="Pankratov T."/>
        </authorList>
    </citation>
    <scope>NUCLEOTIDE SEQUENCE</scope>
    <source>
        <strain evidence="3">BP6-180914</strain>
    </source>
</reference>
<dbReference type="GO" id="GO:0005886">
    <property type="term" value="C:plasma membrane"/>
    <property type="evidence" value="ECO:0007669"/>
    <property type="project" value="TreeGrafter"/>
</dbReference>
<dbReference type="Proteomes" id="UP001165667">
    <property type="component" value="Unassembled WGS sequence"/>
</dbReference>
<dbReference type="AlphaFoldDB" id="A0AA41YV21"/>
<dbReference type="Pfam" id="PF02698">
    <property type="entry name" value="DUF218"/>
    <property type="match status" value="1"/>
</dbReference>
<dbReference type="InterPro" id="IPR003848">
    <property type="entry name" value="DUF218"/>
</dbReference>
<keyword evidence="1" id="KW-1133">Transmembrane helix</keyword>
<name>A0AA41YV21_9HYPH</name>
<gene>
    <name evidence="3" type="ORF">M8523_13830</name>
</gene>
<dbReference type="Gene3D" id="3.40.50.620">
    <property type="entry name" value="HUPs"/>
    <property type="match status" value="1"/>
</dbReference>
<keyword evidence="1" id="KW-0812">Transmembrane</keyword>
<comment type="caution">
    <text evidence="3">The sequence shown here is derived from an EMBL/GenBank/DDBJ whole genome shotgun (WGS) entry which is preliminary data.</text>
</comment>
<dbReference type="EMBL" id="JAMOIM010000008">
    <property type="protein sequence ID" value="MCW6509104.1"/>
    <property type="molecule type" value="Genomic_DNA"/>
</dbReference>
<organism evidence="3 4">
    <name type="scientific">Lichenifustis flavocetrariae</name>
    <dbReference type="NCBI Taxonomy" id="2949735"/>
    <lineage>
        <taxon>Bacteria</taxon>
        <taxon>Pseudomonadati</taxon>
        <taxon>Pseudomonadota</taxon>
        <taxon>Alphaproteobacteria</taxon>
        <taxon>Hyphomicrobiales</taxon>
        <taxon>Lichenihabitantaceae</taxon>
        <taxon>Lichenifustis</taxon>
    </lineage>
</organism>
<proteinExistence type="predicted"/>
<dbReference type="GO" id="GO:0000270">
    <property type="term" value="P:peptidoglycan metabolic process"/>
    <property type="evidence" value="ECO:0007669"/>
    <property type="project" value="TreeGrafter"/>
</dbReference>
<keyword evidence="4" id="KW-1185">Reference proteome</keyword>
<sequence>MFFVVSKIVWFVVAPLNAMLFLLIFGLLCGATGWRRTGRAAIWAALVALLLIGFSPLGVLLLRPLEDRFPQPSADFAAPTGIVVLGGSTDEVISDARHQVTIVDAATRVTAAVELARRFPNARLVFSGGSGALLLRQRTEAEDTRQLWISMGVAPGRITTEDQSRNTDENARFTFALINPKADERWLLVTSAAHMPRAMGLFRAVHFPVIPYPVDYRTSGTWADFLIPRDATLGFVRFTIALREWVGLAVYRATGRIGALFPAPG</sequence>
<evidence type="ECO:0000259" key="2">
    <source>
        <dbReference type="Pfam" id="PF02698"/>
    </source>
</evidence>